<dbReference type="AlphaFoldDB" id="A0A3M8RCK8"/>
<proteinExistence type="predicted"/>
<dbReference type="GO" id="GO:0090313">
    <property type="term" value="P:regulation of protein targeting to membrane"/>
    <property type="evidence" value="ECO:0007669"/>
    <property type="project" value="TreeGrafter"/>
</dbReference>
<keyword evidence="1" id="KW-1133">Transmembrane helix</keyword>
<comment type="caution">
    <text evidence="2">The sequence shown here is derived from an EMBL/GenBank/DDBJ whole genome shotgun (WGS) entry which is preliminary data.</text>
</comment>
<organism evidence="2">
    <name type="scientific">Acidithiobacillus sulfuriphilus</name>
    <dbReference type="NCBI Taxonomy" id="1867749"/>
    <lineage>
        <taxon>Bacteria</taxon>
        <taxon>Pseudomonadati</taxon>
        <taxon>Pseudomonadota</taxon>
        <taxon>Acidithiobacillia</taxon>
        <taxon>Acidithiobacillales</taxon>
        <taxon>Acidithiobacillaceae</taxon>
        <taxon>Acidithiobacillus</taxon>
    </lineage>
</organism>
<evidence type="ECO:0000313" key="2">
    <source>
        <dbReference type="EMBL" id="RNF65931.1"/>
    </source>
</evidence>
<evidence type="ECO:0008006" key="3">
    <source>
        <dbReference type="Google" id="ProtNLM"/>
    </source>
</evidence>
<evidence type="ECO:0000256" key="1">
    <source>
        <dbReference type="SAM" id="Phobius"/>
    </source>
</evidence>
<dbReference type="GO" id="GO:0005886">
    <property type="term" value="C:plasma membrane"/>
    <property type="evidence" value="ECO:0007669"/>
    <property type="project" value="TreeGrafter"/>
</dbReference>
<accession>A0A3M8RCK8</accession>
<dbReference type="OrthoDB" id="5295365at2"/>
<protein>
    <recommendedName>
        <fullName evidence="3">AsmA family protein</fullName>
    </recommendedName>
</protein>
<dbReference type="PANTHER" id="PTHR30441">
    <property type="entry name" value="DUF748 DOMAIN-CONTAINING PROTEIN"/>
    <property type="match status" value="1"/>
</dbReference>
<feature type="transmembrane region" description="Helical" evidence="1">
    <location>
        <begin position="12"/>
        <end position="30"/>
    </location>
</feature>
<keyword evidence="1" id="KW-0472">Membrane</keyword>
<dbReference type="PANTHER" id="PTHR30441:SF8">
    <property type="entry name" value="DUF748 DOMAIN-CONTAINING PROTEIN"/>
    <property type="match status" value="1"/>
</dbReference>
<dbReference type="EMBL" id="RIZI01000143">
    <property type="protein sequence ID" value="RNF65931.1"/>
    <property type="molecule type" value="Genomic_DNA"/>
</dbReference>
<sequence length="429" mass="47143">MKISGWRWRSIGFFTLVAALAGLLALGIWWQQGGPRHLLARILSSRLAQPVHLAHNPRFSATTRTLQISLSGLRIGPAARPSFAASRLTLTLALRPLLAGRIQIRNLSMAGPQLCLPWPSPGGSSSSSTLIWPASVSIANGTIRWQGTSQPPLTITQLQARIPATGEAIIQGRWQWRKKTGMVAMDVGGGPFLGPTLHWQDLRISADSTAGPAARARLSIAQLDFDGGRLDLPRLAADLHWRGQTAQFHAAAIAANLHTGSLRIGRWQMDLGSYGRMGGQLENSRQNPLRGCMAFHADLHGLPQLAHNWGFPFPTLRDPNAMTTLSFQGHGQVRDGHFMLSMDNGILDQSHWSGQMTGQWQPWRIHLDLQVDEFNLEHYLPPPTPGKAMTLPPLPQQWPITGQIRIDRLRWGQVRATGLLIRSTSSAKP</sequence>
<dbReference type="InterPro" id="IPR052894">
    <property type="entry name" value="AsmA-related"/>
</dbReference>
<name>A0A3M8RCK8_9PROT</name>
<keyword evidence="1" id="KW-0812">Transmembrane</keyword>
<dbReference type="RefSeq" id="WP_123102772.1">
    <property type="nucleotide sequence ID" value="NZ_CP127527.1"/>
</dbReference>
<reference evidence="2" key="1">
    <citation type="submission" date="2018-10" db="EMBL/GenBank/DDBJ databases">
        <title>Acidithiobacillus sulfuriphilus sp. nov.: an extremely acidophilic sulfur-oxidizing chemolithotroph isolated from a neutral pH environment.</title>
        <authorList>
            <person name="Falagan C."/>
            <person name="Moya-Beltran A."/>
            <person name="Quatrini R."/>
            <person name="Johnson D.B."/>
        </authorList>
    </citation>
    <scope>NUCLEOTIDE SEQUENCE [LARGE SCALE GENOMIC DNA]</scope>
    <source>
        <strain evidence="2">CJ-2</strain>
    </source>
</reference>
<gene>
    <name evidence="2" type="ORF">EC580_04965</name>
</gene>